<evidence type="ECO:0000313" key="2">
    <source>
        <dbReference type="EMBL" id="MBL0423837.1"/>
    </source>
</evidence>
<organism evidence="2 3">
    <name type="scientific">Ramlibacter alkalitolerans</name>
    <dbReference type="NCBI Taxonomy" id="2039631"/>
    <lineage>
        <taxon>Bacteria</taxon>
        <taxon>Pseudomonadati</taxon>
        <taxon>Pseudomonadota</taxon>
        <taxon>Betaproteobacteria</taxon>
        <taxon>Burkholderiales</taxon>
        <taxon>Comamonadaceae</taxon>
        <taxon>Ramlibacter</taxon>
    </lineage>
</organism>
<reference evidence="2 3" key="1">
    <citation type="journal article" date="2017" name="Int. J. Syst. Evol. Microbiol.">
        <title>Ramlibacter alkalitolerans sp. nov., alkali-tolerant bacterium isolated from soil of ginseng.</title>
        <authorList>
            <person name="Lee D.H."/>
            <person name="Cha C.J."/>
        </authorList>
    </citation>
    <scope>NUCLEOTIDE SEQUENCE [LARGE SCALE GENOMIC DNA]</scope>
    <source>
        <strain evidence="2 3">KACC 19305</strain>
    </source>
</reference>
<name>A0ABS1JHY9_9BURK</name>
<comment type="caution">
    <text evidence="2">The sequence shown here is derived from an EMBL/GenBank/DDBJ whole genome shotgun (WGS) entry which is preliminary data.</text>
</comment>
<proteinExistence type="predicted"/>
<dbReference type="RefSeq" id="WP_201687070.1">
    <property type="nucleotide sequence ID" value="NZ_JAEQND010000001.1"/>
</dbReference>
<dbReference type="PANTHER" id="PTHR43685:SF11">
    <property type="entry name" value="GLYCOSYLTRANSFERASE TAGX-RELATED"/>
    <property type="match status" value="1"/>
</dbReference>
<dbReference type="InterPro" id="IPR050834">
    <property type="entry name" value="Glycosyltransf_2"/>
</dbReference>
<protein>
    <submittedName>
        <fullName evidence="2">Glycosyltransferase</fullName>
    </submittedName>
</protein>
<dbReference type="InterPro" id="IPR001173">
    <property type="entry name" value="Glyco_trans_2-like"/>
</dbReference>
<dbReference type="Pfam" id="PF00535">
    <property type="entry name" value="Glycos_transf_2"/>
    <property type="match status" value="1"/>
</dbReference>
<dbReference type="PANTHER" id="PTHR43685">
    <property type="entry name" value="GLYCOSYLTRANSFERASE"/>
    <property type="match status" value="1"/>
</dbReference>
<dbReference type="SUPFAM" id="SSF53448">
    <property type="entry name" value="Nucleotide-diphospho-sugar transferases"/>
    <property type="match status" value="1"/>
</dbReference>
<dbReference type="EMBL" id="JAEQND010000001">
    <property type="protein sequence ID" value="MBL0423837.1"/>
    <property type="molecule type" value="Genomic_DNA"/>
</dbReference>
<evidence type="ECO:0000259" key="1">
    <source>
        <dbReference type="Pfam" id="PF00535"/>
    </source>
</evidence>
<gene>
    <name evidence="2" type="ORF">JI746_01860</name>
</gene>
<keyword evidence="3" id="KW-1185">Reference proteome</keyword>
<accession>A0ABS1JHY9</accession>
<feature type="domain" description="Glycosyltransferase 2-like" evidence="1">
    <location>
        <begin position="4"/>
        <end position="130"/>
    </location>
</feature>
<evidence type="ECO:0000313" key="3">
    <source>
        <dbReference type="Proteomes" id="UP000622707"/>
    </source>
</evidence>
<dbReference type="Proteomes" id="UP000622707">
    <property type="component" value="Unassembled WGS sequence"/>
</dbReference>
<dbReference type="InterPro" id="IPR029044">
    <property type="entry name" value="Nucleotide-diphossugar_trans"/>
</dbReference>
<sequence>MKVSICIPAYRQVEYLRETLRSVAEQEFQDYELIVSDDSPDDSVRALLSEFDFGDRLTYVRNEPALGSPENWNASIRLARGEYVKILHHDDHFTRPDALRRFVELLDADPEADFAFAGSRVVHVDSGVQRVHAASAQQLADLRADPATLFLGNCIGAPSATICRRRVGIDYDRRMKWLVDVDYYYRLLMRNGRFACTGDALISTPTNASHQVTQVCRDDARVELGEALMMFAKFTPAQRELPQVRRGWHHLFRRFRIRQVGDFVRYGVALPADPTCLEEMLRRAPHGWRLLLARVRAHPPKQLALKAFYRLYPHVPAAIRQPLKRIARSLGYLGGQR</sequence>
<dbReference type="Gene3D" id="3.90.550.10">
    <property type="entry name" value="Spore Coat Polysaccharide Biosynthesis Protein SpsA, Chain A"/>
    <property type="match status" value="1"/>
</dbReference>